<evidence type="ECO:0000313" key="2">
    <source>
        <dbReference type="Proteomes" id="UP000320244"/>
    </source>
</evidence>
<name>A0A563DZX1_9MICO</name>
<evidence type="ECO:0000313" key="1">
    <source>
        <dbReference type="EMBL" id="TWP35797.1"/>
    </source>
</evidence>
<keyword evidence="2" id="KW-1185">Reference proteome</keyword>
<gene>
    <name evidence="1" type="ORF">FGL98_12360</name>
</gene>
<dbReference type="Proteomes" id="UP000320244">
    <property type="component" value="Unassembled WGS sequence"/>
</dbReference>
<reference evidence="1 2" key="2">
    <citation type="submission" date="2019-08" db="EMBL/GenBank/DDBJ databases">
        <title>Jejuicoccus antrihumi gen. nov., sp. nov., a new member of the family Dermacoccaceae isolated from a cave.</title>
        <authorList>
            <person name="Schumann P."/>
            <person name="Kim I.S."/>
        </authorList>
    </citation>
    <scope>NUCLEOTIDE SEQUENCE [LARGE SCALE GENOMIC DNA]</scope>
    <source>
        <strain evidence="1 2">C5-26</strain>
    </source>
</reference>
<accession>A0A563DZX1</accession>
<reference evidence="1 2" key="1">
    <citation type="submission" date="2019-05" db="EMBL/GenBank/DDBJ databases">
        <authorList>
            <person name="Lee S.D."/>
        </authorList>
    </citation>
    <scope>NUCLEOTIDE SEQUENCE [LARGE SCALE GENOMIC DNA]</scope>
    <source>
        <strain evidence="1 2">C5-26</strain>
    </source>
</reference>
<sequence length="60" mass="6651">MPEIDDYLKAAGYQQISEDERSQLMAYWSMVSALREAVDTSSLGAADPAISYTPWSPEHA</sequence>
<dbReference type="AlphaFoldDB" id="A0A563DZX1"/>
<protein>
    <submittedName>
        <fullName evidence="1">Uncharacterized protein</fullName>
    </submittedName>
</protein>
<dbReference type="RefSeq" id="WP_146317076.1">
    <property type="nucleotide sequence ID" value="NZ_VCQV01000016.1"/>
</dbReference>
<organism evidence="1 2">
    <name type="scientific">Leekyejoonella antrihumi</name>
    <dbReference type="NCBI Taxonomy" id="1660198"/>
    <lineage>
        <taxon>Bacteria</taxon>
        <taxon>Bacillati</taxon>
        <taxon>Actinomycetota</taxon>
        <taxon>Actinomycetes</taxon>
        <taxon>Micrococcales</taxon>
        <taxon>Dermacoccaceae</taxon>
        <taxon>Leekyejoonella</taxon>
    </lineage>
</organism>
<comment type="caution">
    <text evidence="1">The sequence shown here is derived from an EMBL/GenBank/DDBJ whole genome shotgun (WGS) entry which is preliminary data.</text>
</comment>
<dbReference type="EMBL" id="VCQV01000016">
    <property type="protein sequence ID" value="TWP35797.1"/>
    <property type="molecule type" value="Genomic_DNA"/>
</dbReference>
<proteinExistence type="predicted"/>